<sequence>MLADIIFYSTLTVSITMGSYYKEINDLETKKNYGTGLGILIACFICGAGVVHTMLMVWGNIVIIKCSDRRYVHQISLGWTWLYLLYMHIRLVNAVYVVWLNQNIALRLVGMAFEMHGAVTQTTNRPSTSATSTGVNDRDVFNPSALDISQIIMLLSTSVCTEAGFGVYPAEYLPLPGLGPSVRHNLLKKTPNIALTQEYNFSMLKCFEHDRLLIGPRMKDTLKSWDMSTRYWFWAHIYKNLLNADKYMKLPWDIGFSMMRMFCLIYLTPCFIVSDAAIVFKYYNSIFWVYHALLLIMIIGAAEL</sequence>
<proteinExistence type="predicted"/>
<feature type="transmembrane region" description="Helical" evidence="1">
    <location>
        <begin position="78"/>
        <end position="99"/>
    </location>
</feature>
<protein>
    <submittedName>
        <fullName evidence="2">Putative leukocyte receptor cluster lrc 4</fullName>
    </submittedName>
</protein>
<keyword evidence="1" id="KW-1133">Transmembrane helix</keyword>
<accession>A0A0L7LAK3</accession>
<keyword evidence="2" id="KW-0675">Receptor</keyword>
<dbReference type="AlphaFoldDB" id="A0A0L7LAK3"/>
<feature type="transmembrane region" description="Helical" evidence="1">
    <location>
        <begin position="258"/>
        <end position="280"/>
    </location>
</feature>
<keyword evidence="3" id="KW-1185">Reference proteome</keyword>
<evidence type="ECO:0000256" key="1">
    <source>
        <dbReference type="SAM" id="Phobius"/>
    </source>
</evidence>
<evidence type="ECO:0000313" key="2">
    <source>
        <dbReference type="EMBL" id="KOB72502.1"/>
    </source>
</evidence>
<feature type="transmembrane region" description="Helical" evidence="1">
    <location>
        <begin position="33"/>
        <end position="58"/>
    </location>
</feature>
<keyword evidence="1" id="KW-0472">Membrane</keyword>
<feature type="transmembrane region" description="Helical" evidence="1">
    <location>
        <begin position="286"/>
        <end position="302"/>
    </location>
</feature>
<dbReference type="STRING" id="104452.A0A0L7LAK3"/>
<organism evidence="2 3">
    <name type="scientific">Operophtera brumata</name>
    <name type="common">Winter moth</name>
    <name type="synonym">Phalaena brumata</name>
    <dbReference type="NCBI Taxonomy" id="104452"/>
    <lineage>
        <taxon>Eukaryota</taxon>
        <taxon>Metazoa</taxon>
        <taxon>Ecdysozoa</taxon>
        <taxon>Arthropoda</taxon>
        <taxon>Hexapoda</taxon>
        <taxon>Insecta</taxon>
        <taxon>Pterygota</taxon>
        <taxon>Neoptera</taxon>
        <taxon>Endopterygota</taxon>
        <taxon>Lepidoptera</taxon>
        <taxon>Glossata</taxon>
        <taxon>Ditrysia</taxon>
        <taxon>Geometroidea</taxon>
        <taxon>Geometridae</taxon>
        <taxon>Larentiinae</taxon>
        <taxon>Operophtera</taxon>
    </lineage>
</organism>
<dbReference type="EMBL" id="JTDY01001936">
    <property type="protein sequence ID" value="KOB72502.1"/>
    <property type="molecule type" value="Genomic_DNA"/>
</dbReference>
<gene>
    <name evidence="2" type="ORF">OBRU01_12208</name>
</gene>
<evidence type="ECO:0000313" key="3">
    <source>
        <dbReference type="Proteomes" id="UP000037510"/>
    </source>
</evidence>
<reference evidence="2 3" key="1">
    <citation type="journal article" date="2015" name="Genome Biol. Evol.">
        <title>The genome of winter moth (Operophtera brumata) provides a genomic perspective on sexual dimorphism and phenology.</title>
        <authorList>
            <person name="Derks M.F."/>
            <person name="Smit S."/>
            <person name="Salis L."/>
            <person name="Schijlen E."/>
            <person name="Bossers A."/>
            <person name="Mateman C."/>
            <person name="Pijl A.S."/>
            <person name="de Ridder D."/>
            <person name="Groenen M.A."/>
            <person name="Visser M.E."/>
            <person name="Megens H.J."/>
        </authorList>
    </citation>
    <scope>NUCLEOTIDE SEQUENCE [LARGE SCALE GENOMIC DNA]</scope>
    <source>
        <strain evidence="2">WM2013NL</strain>
        <tissue evidence="2">Head and thorax</tissue>
    </source>
</reference>
<name>A0A0L7LAK3_OPEBR</name>
<comment type="caution">
    <text evidence="2">The sequence shown here is derived from an EMBL/GenBank/DDBJ whole genome shotgun (WGS) entry which is preliminary data.</text>
</comment>
<keyword evidence="1" id="KW-0812">Transmembrane</keyword>
<feature type="transmembrane region" description="Helical" evidence="1">
    <location>
        <begin position="6"/>
        <end position="21"/>
    </location>
</feature>
<dbReference type="Proteomes" id="UP000037510">
    <property type="component" value="Unassembled WGS sequence"/>
</dbReference>